<feature type="transmembrane region" description="Helical" evidence="3">
    <location>
        <begin position="20"/>
        <end position="39"/>
    </location>
</feature>
<evidence type="ECO:0000259" key="4">
    <source>
        <dbReference type="SMART" id="SM00244"/>
    </source>
</evidence>
<organism evidence="5">
    <name type="scientific">Caldilineaceae bacterium SB0664_bin_27</name>
    <dbReference type="NCBI Taxonomy" id="2605260"/>
    <lineage>
        <taxon>Bacteria</taxon>
        <taxon>Bacillati</taxon>
        <taxon>Chloroflexota</taxon>
        <taxon>Caldilineae</taxon>
        <taxon>Caldilineales</taxon>
        <taxon>Caldilineaceae</taxon>
    </lineage>
</organism>
<evidence type="ECO:0000313" key="5">
    <source>
        <dbReference type="EMBL" id="MXY96105.1"/>
    </source>
</evidence>
<evidence type="ECO:0000256" key="2">
    <source>
        <dbReference type="SAM" id="Coils"/>
    </source>
</evidence>
<reference evidence="5" key="1">
    <citation type="submission" date="2019-09" db="EMBL/GenBank/DDBJ databases">
        <title>Characterisation of the sponge microbiome using genome-centric metagenomics.</title>
        <authorList>
            <person name="Engelberts J.P."/>
            <person name="Robbins S.J."/>
            <person name="De Goeij J.M."/>
            <person name="Aranda M."/>
            <person name="Bell S.C."/>
            <person name="Webster N.S."/>
        </authorList>
    </citation>
    <scope>NUCLEOTIDE SEQUENCE</scope>
    <source>
        <strain evidence="5">SB0664_bin_27</strain>
    </source>
</reference>
<dbReference type="InterPro" id="IPR036013">
    <property type="entry name" value="Band_7/SPFH_dom_sf"/>
</dbReference>
<dbReference type="GO" id="GO:0005886">
    <property type="term" value="C:plasma membrane"/>
    <property type="evidence" value="ECO:0007669"/>
    <property type="project" value="InterPro"/>
</dbReference>
<evidence type="ECO:0000256" key="3">
    <source>
        <dbReference type="SAM" id="Phobius"/>
    </source>
</evidence>
<name>A0A6B0Z0W7_9CHLR</name>
<feature type="domain" description="Band 7" evidence="4">
    <location>
        <begin position="44"/>
        <end position="216"/>
    </location>
</feature>
<keyword evidence="3" id="KW-1133">Transmembrane helix</keyword>
<keyword evidence="3" id="KW-0812">Transmembrane</keyword>
<comment type="caution">
    <text evidence="5">The sequence shown here is derived from an EMBL/GenBank/DDBJ whole genome shotgun (WGS) entry which is preliminary data.</text>
</comment>
<dbReference type="Gene3D" id="3.30.479.30">
    <property type="entry name" value="Band 7 domain"/>
    <property type="match status" value="1"/>
</dbReference>
<gene>
    <name evidence="5" type="ORF">F4Y42_21905</name>
</gene>
<dbReference type="InterPro" id="IPR001107">
    <property type="entry name" value="Band_7"/>
</dbReference>
<keyword evidence="3" id="KW-0472">Membrane</keyword>
<dbReference type="SUPFAM" id="SSF117892">
    <property type="entry name" value="Band 7/SPFH domain"/>
    <property type="match status" value="1"/>
</dbReference>
<dbReference type="SMART" id="SM00244">
    <property type="entry name" value="PHB"/>
    <property type="match status" value="1"/>
</dbReference>
<accession>A0A6B0Z0W7</accession>
<dbReference type="InterPro" id="IPR043202">
    <property type="entry name" value="Band-7_stomatin-like"/>
</dbReference>
<evidence type="ECO:0000256" key="1">
    <source>
        <dbReference type="ARBA" id="ARBA00008164"/>
    </source>
</evidence>
<proteinExistence type="inferred from homology"/>
<sequence>MQMNSLGNVPRVPRRIPSGSPFVMVIVIVVVVLFLMLFARNFFYAFERVDEQEVGVQFQGGRIKNVVGPGVYTDVGLFVQIVRVSSQAIPFNVEDQEIITKDKQRIGLMVSGDIFRPNISQADMIQALWAQYRSIYLQDDLARSRMQDQARQAMKVCVGDRTFDDNVVGTARDILRQCIDDELNERAANFGLRVENLVVPDVILSGAVQSALDAIVQSRLETEKAAQDKLRAEAQAVAEQARQEGEIRIEQSRIQEQARQQTALAQLEEQKVAAQKAVIEAERANELARVEAERAVIEAQKQNELLAAQRDIEIAQALAIAAEEQAKAQIAVETALASLYAGRPEYVQLLIAQANASALRSTDKVIFTPEGVTPTLVLPGPGIVPTVDTTPN</sequence>
<protein>
    <recommendedName>
        <fullName evidence="4">Band 7 domain-containing protein</fullName>
    </recommendedName>
</protein>
<dbReference type="PANTHER" id="PTHR10264:SF19">
    <property type="entry name" value="AT06885P-RELATED"/>
    <property type="match status" value="1"/>
</dbReference>
<comment type="similarity">
    <text evidence="1">Belongs to the band 7/mec-2 family.</text>
</comment>
<dbReference type="EMBL" id="VXRG01000186">
    <property type="protein sequence ID" value="MXY96105.1"/>
    <property type="molecule type" value="Genomic_DNA"/>
</dbReference>
<dbReference type="PANTHER" id="PTHR10264">
    <property type="entry name" value="BAND 7 PROTEIN-RELATED"/>
    <property type="match status" value="1"/>
</dbReference>
<keyword evidence="2" id="KW-0175">Coiled coil</keyword>
<dbReference type="AlphaFoldDB" id="A0A6B0Z0W7"/>
<dbReference type="Pfam" id="PF01145">
    <property type="entry name" value="Band_7"/>
    <property type="match status" value="1"/>
</dbReference>
<feature type="coiled-coil region" evidence="2">
    <location>
        <begin position="220"/>
        <end position="325"/>
    </location>
</feature>